<feature type="region of interest" description="Disordered" evidence="5">
    <location>
        <begin position="32"/>
        <end position="51"/>
    </location>
</feature>
<dbReference type="Gene3D" id="2.40.128.200">
    <property type="match status" value="1"/>
</dbReference>
<reference evidence="8" key="1">
    <citation type="submission" date="2018-05" db="EMBL/GenBank/DDBJ databases">
        <authorList>
            <person name="Li X."/>
        </authorList>
    </citation>
    <scope>NUCLEOTIDE SEQUENCE [LARGE SCALE GENOMIC DNA]</scope>
    <source>
        <strain evidence="8">YIM 73061</strain>
    </source>
</reference>
<evidence type="ECO:0000259" key="6">
    <source>
        <dbReference type="Pfam" id="PF09864"/>
    </source>
</evidence>
<accession>A0A328ADH4</accession>
<dbReference type="AlphaFoldDB" id="A0A328ADH4"/>
<dbReference type="PROSITE" id="PS51257">
    <property type="entry name" value="PROKAR_LIPOPROTEIN"/>
    <property type="match status" value="1"/>
</dbReference>
<dbReference type="EMBL" id="QFYR01000002">
    <property type="protein sequence ID" value="RAK52883.1"/>
    <property type="molecule type" value="Genomic_DNA"/>
</dbReference>
<dbReference type="InterPro" id="IPR018660">
    <property type="entry name" value="MliC"/>
</dbReference>
<evidence type="ECO:0000313" key="7">
    <source>
        <dbReference type="EMBL" id="RAK52883.1"/>
    </source>
</evidence>
<dbReference type="InterPro" id="IPR036328">
    <property type="entry name" value="MliC_sf"/>
</dbReference>
<dbReference type="SUPFAM" id="SSF141488">
    <property type="entry name" value="YdhA-like"/>
    <property type="match status" value="1"/>
</dbReference>
<protein>
    <recommendedName>
        <fullName evidence="6">C-type lysozyme inhibitor domain-containing protein</fullName>
    </recommendedName>
</protein>
<feature type="domain" description="C-type lysozyme inhibitor" evidence="6">
    <location>
        <begin position="56"/>
        <end position="117"/>
    </location>
</feature>
<keyword evidence="3" id="KW-0564">Palmitate</keyword>
<keyword evidence="8" id="KW-1185">Reference proteome</keyword>
<evidence type="ECO:0000256" key="4">
    <source>
        <dbReference type="ARBA" id="ARBA00023288"/>
    </source>
</evidence>
<organism evidence="7 8">
    <name type="scientific">Phenylobacterium deserti</name>
    <dbReference type="NCBI Taxonomy" id="1914756"/>
    <lineage>
        <taxon>Bacteria</taxon>
        <taxon>Pseudomonadati</taxon>
        <taxon>Pseudomonadota</taxon>
        <taxon>Alphaproteobacteria</taxon>
        <taxon>Caulobacterales</taxon>
        <taxon>Caulobacteraceae</taxon>
        <taxon>Phenylobacterium</taxon>
    </lineage>
</organism>
<dbReference type="Proteomes" id="UP000249725">
    <property type="component" value="Unassembled WGS sequence"/>
</dbReference>
<sequence>MVGRAEKPAHRVGAGVALILLLGACERAPAAAPNETATPEMASGQPVNPDPGVRTYLCENGETIEAGYPDDSSAMVRYRGRPIPMKAARAASGVRYVGYGLQWWTRGMDEGRLSVLKDGEDIASDPGITCRVGGTPKPTTPAPATQDPGAEAAGVARAWFARAAAGRATDADWTEAGQASRAALLEQMAAFETLAAEVGPPGAVQGAAGSLYVEMPLSLNGRLKAGGETERTGKVVMRRINDVPGSTGAQRRWRIERVDLERPAGG</sequence>
<comment type="caution">
    <text evidence="7">The sequence shown here is derived from an EMBL/GenBank/DDBJ whole genome shotgun (WGS) entry which is preliminary data.</text>
</comment>
<evidence type="ECO:0000313" key="8">
    <source>
        <dbReference type="Proteomes" id="UP000249725"/>
    </source>
</evidence>
<evidence type="ECO:0000256" key="3">
    <source>
        <dbReference type="ARBA" id="ARBA00023139"/>
    </source>
</evidence>
<dbReference type="Pfam" id="PF09864">
    <property type="entry name" value="MliC"/>
    <property type="match status" value="1"/>
</dbReference>
<dbReference type="OrthoDB" id="120729at2"/>
<evidence type="ECO:0000256" key="1">
    <source>
        <dbReference type="ARBA" id="ARBA00022729"/>
    </source>
</evidence>
<evidence type="ECO:0000256" key="2">
    <source>
        <dbReference type="ARBA" id="ARBA00023136"/>
    </source>
</evidence>
<gene>
    <name evidence="7" type="ORF">DJ018_11950</name>
</gene>
<feature type="compositionally biased region" description="Low complexity" evidence="5">
    <location>
        <begin position="32"/>
        <end position="42"/>
    </location>
</feature>
<name>A0A328ADH4_9CAUL</name>
<evidence type="ECO:0000256" key="5">
    <source>
        <dbReference type="SAM" id="MobiDB-lite"/>
    </source>
</evidence>
<keyword evidence="4" id="KW-0449">Lipoprotein</keyword>
<keyword evidence="1" id="KW-0732">Signal</keyword>
<proteinExistence type="predicted"/>
<keyword evidence="2" id="KW-0472">Membrane</keyword>